<name>A0A9X6ILW3_BACTU</name>
<protein>
    <recommendedName>
        <fullName evidence="1">BclA C-terminal domain-containing protein</fullName>
    </recommendedName>
</protein>
<dbReference type="Pfam" id="PF18573">
    <property type="entry name" value="BclA_C"/>
    <property type="match status" value="1"/>
</dbReference>
<dbReference type="InterPro" id="IPR008983">
    <property type="entry name" value="Tumour_necrosis_fac-like_dom"/>
</dbReference>
<evidence type="ECO:0000313" key="2">
    <source>
        <dbReference type="EMBL" id="OTY95548.1"/>
    </source>
</evidence>
<feature type="domain" description="BclA C-terminal" evidence="1">
    <location>
        <begin position="38"/>
        <end position="172"/>
    </location>
</feature>
<dbReference type="Gene3D" id="2.60.120.40">
    <property type="match status" value="1"/>
</dbReference>
<reference evidence="2 3" key="1">
    <citation type="submission" date="2016-10" db="EMBL/GenBank/DDBJ databases">
        <title>Comparative genomics of Bacillus thuringiensis reveals a path to pathogens against multiple invertebrate hosts.</title>
        <authorList>
            <person name="Zheng J."/>
            <person name="Gao Q."/>
            <person name="Liu H."/>
            <person name="Peng D."/>
            <person name="Ruan L."/>
            <person name="Sun M."/>
        </authorList>
    </citation>
    <scope>NUCLEOTIDE SEQUENCE [LARGE SCALE GENOMIC DNA]</scope>
    <source>
        <strain evidence="2">BGSC 4I4</strain>
    </source>
</reference>
<dbReference type="Proteomes" id="UP000194882">
    <property type="component" value="Unassembled WGS sequence"/>
</dbReference>
<organism evidence="2 3">
    <name type="scientific">Bacillus thuringiensis serovar subtoxicus</name>
    <dbReference type="NCBI Taxonomy" id="475791"/>
    <lineage>
        <taxon>Bacteria</taxon>
        <taxon>Bacillati</taxon>
        <taxon>Bacillota</taxon>
        <taxon>Bacilli</taxon>
        <taxon>Bacillales</taxon>
        <taxon>Bacillaceae</taxon>
        <taxon>Bacillus</taxon>
        <taxon>Bacillus cereus group</taxon>
    </lineage>
</organism>
<sequence length="172" mass="18393">MNSYFSKTKQCCGRFSPPIPPAVPQIPTFSPAYRNFWQNTFVTILNGQDIPFNNQSIATAGGIVLLSSTTIFIPLAGDYEINYVITTVDRTGIGSEQQVTAILNGIPVPNFQTSFGTITNTGEACDQFSGTAILRIPANSTFSLRNTSLGGFSLALCNLIESGAALSIKKLS</sequence>
<dbReference type="InterPro" id="IPR041415">
    <property type="entry name" value="BclA_C"/>
</dbReference>
<comment type="caution">
    <text evidence="2">The sequence shown here is derived from an EMBL/GenBank/DDBJ whole genome shotgun (WGS) entry which is preliminary data.</text>
</comment>
<dbReference type="RefSeq" id="WP_086411823.1">
    <property type="nucleotide sequence ID" value="NZ_NFDT01000096.1"/>
</dbReference>
<evidence type="ECO:0000313" key="3">
    <source>
        <dbReference type="Proteomes" id="UP000194882"/>
    </source>
</evidence>
<evidence type="ECO:0000259" key="1">
    <source>
        <dbReference type="Pfam" id="PF18573"/>
    </source>
</evidence>
<accession>A0A9X6ILW3</accession>
<dbReference type="AlphaFoldDB" id="A0A9X6ILW3"/>
<proteinExistence type="predicted"/>
<gene>
    <name evidence="2" type="ORF">BK754_13030</name>
</gene>
<dbReference type="EMBL" id="NFDT01000096">
    <property type="protein sequence ID" value="OTY95548.1"/>
    <property type="molecule type" value="Genomic_DNA"/>
</dbReference>